<dbReference type="Proteomes" id="UP000800035">
    <property type="component" value="Unassembled WGS sequence"/>
</dbReference>
<reference evidence="2" key="1">
    <citation type="journal article" date="2020" name="Stud. Mycol.">
        <title>101 Dothideomycetes genomes: a test case for predicting lifestyles and emergence of pathogens.</title>
        <authorList>
            <person name="Haridas S."/>
            <person name="Albert R."/>
            <person name="Binder M."/>
            <person name="Bloem J."/>
            <person name="Labutti K."/>
            <person name="Salamov A."/>
            <person name="Andreopoulos B."/>
            <person name="Baker S."/>
            <person name="Barry K."/>
            <person name="Bills G."/>
            <person name="Bluhm B."/>
            <person name="Cannon C."/>
            <person name="Castanera R."/>
            <person name="Culley D."/>
            <person name="Daum C."/>
            <person name="Ezra D."/>
            <person name="Gonzalez J."/>
            <person name="Henrissat B."/>
            <person name="Kuo A."/>
            <person name="Liang C."/>
            <person name="Lipzen A."/>
            <person name="Lutzoni F."/>
            <person name="Magnuson J."/>
            <person name="Mondo S."/>
            <person name="Nolan M."/>
            <person name="Ohm R."/>
            <person name="Pangilinan J."/>
            <person name="Park H.-J."/>
            <person name="Ramirez L."/>
            <person name="Alfaro M."/>
            <person name="Sun H."/>
            <person name="Tritt A."/>
            <person name="Yoshinaga Y."/>
            <person name="Zwiers L.-H."/>
            <person name="Turgeon B."/>
            <person name="Goodwin S."/>
            <person name="Spatafora J."/>
            <person name="Crous P."/>
            <person name="Grigoriev I."/>
        </authorList>
    </citation>
    <scope>NUCLEOTIDE SEQUENCE</scope>
    <source>
        <strain evidence="2">CBS 675.92</strain>
    </source>
</reference>
<dbReference type="PANTHER" id="PTHR42339:SF1">
    <property type="entry name" value="HISTONE H1"/>
    <property type="match status" value="1"/>
</dbReference>
<protein>
    <recommendedName>
        <fullName evidence="1">DUF7726 domain-containing protein</fullName>
    </recommendedName>
</protein>
<accession>A0A6A5U320</accession>
<organism evidence="2 3">
    <name type="scientific">Byssothecium circinans</name>
    <dbReference type="NCBI Taxonomy" id="147558"/>
    <lineage>
        <taxon>Eukaryota</taxon>
        <taxon>Fungi</taxon>
        <taxon>Dikarya</taxon>
        <taxon>Ascomycota</taxon>
        <taxon>Pezizomycotina</taxon>
        <taxon>Dothideomycetes</taxon>
        <taxon>Pleosporomycetidae</taxon>
        <taxon>Pleosporales</taxon>
        <taxon>Massarineae</taxon>
        <taxon>Massarinaceae</taxon>
        <taxon>Byssothecium</taxon>
    </lineage>
</organism>
<keyword evidence="3" id="KW-1185">Reference proteome</keyword>
<dbReference type="Pfam" id="PF24852">
    <property type="entry name" value="DUF7726"/>
    <property type="match status" value="2"/>
</dbReference>
<dbReference type="EMBL" id="ML976987">
    <property type="protein sequence ID" value="KAF1958232.1"/>
    <property type="molecule type" value="Genomic_DNA"/>
</dbReference>
<dbReference type="InterPro" id="IPR056143">
    <property type="entry name" value="DUF7726"/>
</dbReference>
<sequence length="246" mass="27537">MPKRVYLTMHEDELEADIEDMDMTDNCDAIRRKIRALIDSNELKVGEFQKALGVTNRAYSMFMGQNGPRNGAGSSVYSAASVFFKERELRGVKTVKRAKKGTGEAEKGATGNVDVSDVVLEGEMEDKVPVYDACDEIRRKITLHLQKPGVTPASFLRTIAAQYHTCTPPKKIQSKQLNDFRSRKGEHGGNTSAVYYGAYVFFEKLRIKEGKPKGKKREANEIIWEDDGGIPTKERLDGGYYVTSAR</sequence>
<name>A0A6A5U320_9PLEO</name>
<feature type="domain" description="DUF7726" evidence="1">
    <location>
        <begin position="21"/>
        <end position="93"/>
    </location>
</feature>
<dbReference type="OrthoDB" id="2592504at2759"/>
<proteinExistence type="predicted"/>
<dbReference type="AlphaFoldDB" id="A0A6A5U320"/>
<feature type="domain" description="DUF7726" evidence="1">
    <location>
        <begin position="128"/>
        <end position="211"/>
    </location>
</feature>
<dbReference type="PANTHER" id="PTHR42339">
    <property type="entry name" value="HISTONE H1"/>
    <property type="match status" value="1"/>
</dbReference>
<evidence type="ECO:0000313" key="2">
    <source>
        <dbReference type="EMBL" id="KAF1958232.1"/>
    </source>
</evidence>
<gene>
    <name evidence="2" type="ORF">CC80DRAFT_490837</name>
</gene>
<evidence type="ECO:0000313" key="3">
    <source>
        <dbReference type="Proteomes" id="UP000800035"/>
    </source>
</evidence>
<evidence type="ECO:0000259" key="1">
    <source>
        <dbReference type="Pfam" id="PF24852"/>
    </source>
</evidence>